<comment type="subcellular location">
    <subcellularLocation>
        <location evidence="1">Endomembrane system</location>
        <topology evidence="1">Multi-pass membrane protein</topology>
    </subcellularLocation>
    <subcellularLocation>
        <location evidence="2">Endoplasmic reticulum membrane</location>
    </subcellularLocation>
</comment>
<feature type="transmembrane region" description="Helical" evidence="7">
    <location>
        <begin position="21"/>
        <end position="41"/>
    </location>
</feature>
<dbReference type="GO" id="GO:0006629">
    <property type="term" value="P:lipid metabolic process"/>
    <property type="evidence" value="ECO:0007669"/>
    <property type="project" value="TreeGrafter"/>
</dbReference>
<keyword evidence="3 7" id="KW-0812">Transmembrane</keyword>
<evidence type="ECO:0000256" key="7">
    <source>
        <dbReference type="SAM" id="Phobius"/>
    </source>
</evidence>
<dbReference type="RefSeq" id="WP_182175374.1">
    <property type="nucleotide sequence ID" value="NZ_JACFXU010000018.1"/>
</dbReference>
<name>A0A7W2TYK7_9GAMM</name>
<gene>
    <name evidence="8" type="ORF">H2508_14650</name>
</gene>
<keyword evidence="6 7" id="KW-0472">Membrane</keyword>
<evidence type="ECO:0000256" key="1">
    <source>
        <dbReference type="ARBA" id="ARBA00004127"/>
    </source>
</evidence>
<dbReference type="GO" id="GO:0012505">
    <property type="term" value="C:endomembrane system"/>
    <property type="evidence" value="ECO:0007669"/>
    <property type="project" value="UniProtKB-SubCell"/>
</dbReference>
<protein>
    <submittedName>
        <fullName evidence="8">TMEM43 family protein</fullName>
    </submittedName>
</protein>
<keyword evidence="9" id="KW-1185">Reference proteome</keyword>
<feature type="transmembrane region" description="Helical" evidence="7">
    <location>
        <begin position="316"/>
        <end position="345"/>
    </location>
</feature>
<feature type="transmembrane region" description="Helical" evidence="7">
    <location>
        <begin position="286"/>
        <end position="304"/>
    </location>
</feature>
<feature type="transmembrane region" description="Helical" evidence="7">
    <location>
        <begin position="351"/>
        <end position="368"/>
    </location>
</feature>
<evidence type="ECO:0000256" key="5">
    <source>
        <dbReference type="ARBA" id="ARBA00022989"/>
    </source>
</evidence>
<proteinExistence type="predicted"/>
<comment type="caution">
    <text evidence="8">The sequence shown here is derived from an EMBL/GenBank/DDBJ whole genome shotgun (WGS) entry which is preliminary data.</text>
</comment>
<dbReference type="PANTHER" id="PTHR13416">
    <property type="match status" value="1"/>
</dbReference>
<dbReference type="InterPro" id="IPR012430">
    <property type="entry name" value="TMEM43_fam"/>
</dbReference>
<dbReference type="AlphaFoldDB" id="A0A7W2TYK7"/>
<reference evidence="8 9" key="1">
    <citation type="submission" date="2020-07" db="EMBL/GenBank/DDBJ databases">
        <title>Halieaceae bacterium, F7430, whole genome shotgun sequencing project.</title>
        <authorList>
            <person name="Jiang S."/>
            <person name="Liu Z.W."/>
            <person name="Du Z.J."/>
        </authorList>
    </citation>
    <scope>NUCLEOTIDE SEQUENCE [LARGE SCALE GENOMIC DNA]</scope>
    <source>
        <strain evidence="8 9">F7430</strain>
    </source>
</reference>
<dbReference type="Proteomes" id="UP000539350">
    <property type="component" value="Unassembled WGS sequence"/>
</dbReference>
<keyword evidence="4" id="KW-0256">Endoplasmic reticulum</keyword>
<evidence type="ECO:0000313" key="9">
    <source>
        <dbReference type="Proteomes" id="UP000539350"/>
    </source>
</evidence>
<sequence length="390" mass="42489">MSDNSYTEVTRQSWFGRLGGAVKGIFIGILLFIASFFLLIWNEHRAIDTTRGLEQAENELSTVSAAPLLAENEGKLVYFTASANPEKTLSDELFGISSEALVLRRQVEMYQWKEEVRSKTEKELGGGSKTVKTYHYNKTWSSQHIDSGRFKQSSEYQNPASMPYKSATQYAVVTAGDYRIPNSMLSQLASNSPLYPKDDIELADGFVRYGEGLYRGNPEAPKIGDIRVTFWQVEPGAISAIAQQVGNTLQPYTARSGTSVEILKAGTHSADQLFQQAHSENSTLSWILRAVGLAMMFIGLTAMLKPLSVLGDVVPLIGNIIGMGSALVAGLVTVVLGMLTIAIAWISVRPLLAIGLIAIAGAAVYLLFQRRSKVKAEQVAIAAQQAQTKS</sequence>
<organism evidence="8 9">
    <name type="scientific">Sediminihaliea albiluteola</name>
    <dbReference type="NCBI Taxonomy" id="2758564"/>
    <lineage>
        <taxon>Bacteria</taxon>
        <taxon>Pseudomonadati</taxon>
        <taxon>Pseudomonadota</taxon>
        <taxon>Gammaproteobacteria</taxon>
        <taxon>Cellvibrionales</taxon>
        <taxon>Halieaceae</taxon>
        <taxon>Sediminihaliea</taxon>
    </lineage>
</organism>
<evidence type="ECO:0000256" key="6">
    <source>
        <dbReference type="ARBA" id="ARBA00023136"/>
    </source>
</evidence>
<dbReference type="Pfam" id="PF07787">
    <property type="entry name" value="TMEM43"/>
    <property type="match status" value="1"/>
</dbReference>
<dbReference type="PANTHER" id="PTHR13416:SF2">
    <property type="entry name" value="TRANSMEMBRANE PROTEIN 43"/>
    <property type="match status" value="1"/>
</dbReference>
<evidence type="ECO:0000313" key="8">
    <source>
        <dbReference type="EMBL" id="MBA6414353.1"/>
    </source>
</evidence>
<keyword evidence="5 7" id="KW-1133">Transmembrane helix</keyword>
<evidence type="ECO:0000256" key="3">
    <source>
        <dbReference type="ARBA" id="ARBA00022692"/>
    </source>
</evidence>
<evidence type="ECO:0000256" key="2">
    <source>
        <dbReference type="ARBA" id="ARBA00004586"/>
    </source>
</evidence>
<dbReference type="GO" id="GO:0071763">
    <property type="term" value="P:nuclear membrane organization"/>
    <property type="evidence" value="ECO:0007669"/>
    <property type="project" value="TreeGrafter"/>
</dbReference>
<dbReference type="EMBL" id="JACFXU010000018">
    <property type="protein sequence ID" value="MBA6414353.1"/>
    <property type="molecule type" value="Genomic_DNA"/>
</dbReference>
<accession>A0A7W2TYK7</accession>
<evidence type="ECO:0000256" key="4">
    <source>
        <dbReference type="ARBA" id="ARBA00022824"/>
    </source>
</evidence>